<keyword evidence="4 5" id="KW-0378">Hydrolase</keyword>
<dbReference type="SUPFAM" id="SSF53098">
    <property type="entry name" value="Ribonuclease H-like"/>
    <property type="match status" value="1"/>
</dbReference>
<evidence type="ECO:0000313" key="8">
    <source>
        <dbReference type="Proteomes" id="UP000678513"/>
    </source>
</evidence>
<name>A0ABX7Y8D7_9ACTN</name>
<sequence length="153" mass="16383">MAELGRLGIDWGKARIGVAASNPGTCLAYPVETVAVNGSELRRLKELIAEHEPELVYVGLPLTLSGERSFATQFVIERASALAAAVPDVAFRLVDERMSTARASRSLGGAGRNSRQQRRIIDQAAAVEILQRALDLETASGLAAGEQLQQEDL</sequence>
<feature type="domain" description="YqgF/RNase H-like" evidence="6">
    <location>
        <begin position="4"/>
        <end position="103"/>
    </location>
</feature>
<proteinExistence type="inferred from homology"/>
<organism evidence="7 8">
    <name type="scientific">Arachnia rubra</name>
    <dbReference type="NCBI Taxonomy" id="1547448"/>
    <lineage>
        <taxon>Bacteria</taxon>
        <taxon>Bacillati</taxon>
        <taxon>Actinomycetota</taxon>
        <taxon>Actinomycetes</taxon>
        <taxon>Propionibacteriales</taxon>
        <taxon>Propionibacteriaceae</taxon>
        <taxon>Arachnia</taxon>
    </lineage>
</organism>
<keyword evidence="1 5" id="KW-0963">Cytoplasm</keyword>
<evidence type="ECO:0000313" key="7">
    <source>
        <dbReference type="EMBL" id="QUC09504.1"/>
    </source>
</evidence>
<dbReference type="PANTHER" id="PTHR33317:SF4">
    <property type="entry name" value="POLYNUCLEOTIDYL TRANSFERASE, RIBONUCLEASE H-LIKE SUPERFAMILY PROTEIN"/>
    <property type="match status" value="1"/>
</dbReference>
<gene>
    <name evidence="7" type="primary">ruvX</name>
    <name evidence="7" type="ORF">J5A65_07295</name>
</gene>
<keyword evidence="8" id="KW-1185">Reference proteome</keyword>
<dbReference type="InterPro" id="IPR037027">
    <property type="entry name" value="YqgF/RNaseH-like_dom_sf"/>
</dbReference>
<dbReference type="Proteomes" id="UP000678513">
    <property type="component" value="Chromosome"/>
</dbReference>
<dbReference type="InterPro" id="IPR005227">
    <property type="entry name" value="YqgF"/>
</dbReference>
<keyword evidence="3 5" id="KW-0540">Nuclease</keyword>
<evidence type="ECO:0000256" key="3">
    <source>
        <dbReference type="ARBA" id="ARBA00022722"/>
    </source>
</evidence>
<dbReference type="SMART" id="SM00732">
    <property type="entry name" value="YqgFc"/>
    <property type="match status" value="1"/>
</dbReference>
<dbReference type="HAMAP" id="MF_00651">
    <property type="entry name" value="Nuclease_YqgF"/>
    <property type="match status" value="1"/>
</dbReference>
<dbReference type="NCBIfam" id="TIGR00250">
    <property type="entry name" value="RNAse_H_YqgF"/>
    <property type="match status" value="1"/>
</dbReference>
<dbReference type="EC" id="3.1.-.-" evidence="5"/>
<dbReference type="PANTHER" id="PTHR33317">
    <property type="entry name" value="POLYNUCLEOTIDYL TRANSFERASE, RIBONUCLEASE H-LIKE SUPERFAMILY PROTEIN"/>
    <property type="match status" value="1"/>
</dbReference>
<dbReference type="RefSeq" id="WP_212327222.1">
    <property type="nucleotide sequence ID" value="NZ_AP024463.1"/>
</dbReference>
<dbReference type="CDD" id="cd16964">
    <property type="entry name" value="YqgF"/>
    <property type="match status" value="1"/>
</dbReference>
<comment type="function">
    <text evidence="5">Could be a nuclease involved in processing of the 5'-end of pre-16S rRNA.</text>
</comment>
<evidence type="ECO:0000256" key="5">
    <source>
        <dbReference type="HAMAP-Rule" id="MF_00651"/>
    </source>
</evidence>
<dbReference type="EMBL" id="CP072384">
    <property type="protein sequence ID" value="QUC09504.1"/>
    <property type="molecule type" value="Genomic_DNA"/>
</dbReference>
<dbReference type="Gene3D" id="3.30.420.140">
    <property type="entry name" value="YqgF/RNase H-like domain"/>
    <property type="match status" value="1"/>
</dbReference>
<evidence type="ECO:0000256" key="1">
    <source>
        <dbReference type="ARBA" id="ARBA00022490"/>
    </source>
</evidence>
<dbReference type="InterPro" id="IPR012337">
    <property type="entry name" value="RNaseH-like_sf"/>
</dbReference>
<evidence type="ECO:0000259" key="6">
    <source>
        <dbReference type="SMART" id="SM00732"/>
    </source>
</evidence>
<comment type="subcellular location">
    <subcellularLocation>
        <location evidence="5">Cytoplasm</location>
    </subcellularLocation>
</comment>
<evidence type="ECO:0000256" key="4">
    <source>
        <dbReference type="ARBA" id="ARBA00022801"/>
    </source>
</evidence>
<dbReference type="Pfam" id="PF03652">
    <property type="entry name" value="RuvX"/>
    <property type="match status" value="1"/>
</dbReference>
<evidence type="ECO:0000256" key="2">
    <source>
        <dbReference type="ARBA" id="ARBA00022517"/>
    </source>
</evidence>
<dbReference type="GO" id="GO:0016787">
    <property type="term" value="F:hydrolase activity"/>
    <property type="evidence" value="ECO:0007669"/>
    <property type="project" value="UniProtKB-KW"/>
</dbReference>
<reference evidence="7 8" key="1">
    <citation type="submission" date="2021-03" db="EMBL/GenBank/DDBJ databases">
        <title>Human Oral Microbial Genomes.</title>
        <authorList>
            <person name="Johnston C.D."/>
            <person name="Chen T."/>
            <person name="Dewhirst F.E."/>
        </authorList>
    </citation>
    <scope>NUCLEOTIDE SEQUENCE [LARGE SCALE GENOMIC DNA]</scope>
    <source>
        <strain evidence="7 8">DSMZ 100122</strain>
    </source>
</reference>
<accession>A0ABX7Y8D7</accession>
<comment type="similarity">
    <text evidence="5">Belongs to the YqgF HJR family.</text>
</comment>
<dbReference type="InterPro" id="IPR006641">
    <property type="entry name" value="YqgF/RNaseH-like_dom"/>
</dbReference>
<protein>
    <recommendedName>
        <fullName evidence="5">Putative pre-16S rRNA nuclease</fullName>
        <ecNumber evidence="5">3.1.-.-</ecNumber>
    </recommendedName>
</protein>
<keyword evidence="2 5" id="KW-0690">Ribosome biogenesis</keyword>